<keyword evidence="3 6" id="KW-0732">Signal</keyword>
<feature type="signal peptide" evidence="6">
    <location>
        <begin position="1"/>
        <end position="21"/>
    </location>
</feature>
<reference evidence="8" key="3">
    <citation type="submission" date="2025-09" db="UniProtKB">
        <authorList>
            <consortium name="Ensembl"/>
        </authorList>
    </citation>
    <scope>IDENTIFICATION</scope>
</reference>
<evidence type="ECO:0000313" key="9">
    <source>
        <dbReference type="Proteomes" id="UP000008672"/>
    </source>
</evidence>
<dbReference type="OrthoDB" id="8964326at2759"/>
<dbReference type="SMART" id="SM00110">
    <property type="entry name" value="C1Q"/>
    <property type="match status" value="1"/>
</dbReference>
<dbReference type="PANTHER" id="PTHR15427:SF29">
    <property type="entry name" value="COMPLEMENT C1Q SUBCOMPONENT SUBUNIT C"/>
    <property type="match status" value="1"/>
</dbReference>
<evidence type="ECO:0000256" key="2">
    <source>
        <dbReference type="ARBA" id="ARBA00022525"/>
    </source>
</evidence>
<name>H3AGK2_LATCH</name>
<feature type="chain" id="PRO_5003579573" evidence="6">
    <location>
        <begin position="22"/>
        <end position="242"/>
    </location>
</feature>
<dbReference type="InterPro" id="IPR001073">
    <property type="entry name" value="C1q_dom"/>
</dbReference>
<evidence type="ECO:0000256" key="4">
    <source>
        <dbReference type="ARBA" id="ARBA00023119"/>
    </source>
</evidence>
<evidence type="ECO:0000256" key="1">
    <source>
        <dbReference type="ARBA" id="ARBA00004613"/>
    </source>
</evidence>
<feature type="domain" description="C1q" evidence="7">
    <location>
        <begin position="112"/>
        <end position="242"/>
    </location>
</feature>
<dbReference type="FunFam" id="2.60.120.40:FF:000001">
    <property type="entry name" value="Complement C1q B chain"/>
    <property type="match status" value="1"/>
</dbReference>
<evidence type="ECO:0000256" key="5">
    <source>
        <dbReference type="SAM" id="MobiDB-lite"/>
    </source>
</evidence>
<evidence type="ECO:0000313" key="8">
    <source>
        <dbReference type="Ensembl" id="ENSLACP00000008773.2"/>
    </source>
</evidence>
<dbReference type="Pfam" id="PF01391">
    <property type="entry name" value="Collagen"/>
    <property type="match status" value="1"/>
</dbReference>
<reference evidence="8" key="2">
    <citation type="submission" date="2025-08" db="UniProtKB">
        <authorList>
            <consortium name="Ensembl"/>
        </authorList>
    </citation>
    <scope>IDENTIFICATION</scope>
</reference>
<dbReference type="SUPFAM" id="SSF49842">
    <property type="entry name" value="TNF-like"/>
    <property type="match status" value="1"/>
</dbReference>
<gene>
    <name evidence="8" type="primary">C1QB</name>
</gene>
<dbReference type="AlphaFoldDB" id="H3AGK2"/>
<dbReference type="PANTHER" id="PTHR15427">
    <property type="entry name" value="EMILIN ELASTIN MICROFIBRIL INTERFACE-LOCATED PROTEIN ELASTIN MICROFIBRIL INTERFACER"/>
    <property type="match status" value="1"/>
</dbReference>
<evidence type="ECO:0000259" key="7">
    <source>
        <dbReference type="PROSITE" id="PS50871"/>
    </source>
</evidence>
<keyword evidence="4" id="KW-0176">Collagen</keyword>
<dbReference type="Pfam" id="PF00386">
    <property type="entry name" value="C1q"/>
    <property type="match status" value="1"/>
</dbReference>
<dbReference type="PRINTS" id="PR00007">
    <property type="entry name" value="COMPLEMNTC1Q"/>
</dbReference>
<proteinExistence type="predicted"/>
<sequence length="242" mass="25822">MTLKVLGPVSLVLVLLSLAPSQEDTCSVVPGTPGLPGIPGVPGKDGRDGGKGVKGERGIPAIPGVRGESGEKGESGIVGPTGKIGPRGPPGLPGEKGPNGQKGIQGQQGYHKRQLKSAFSMQRKTHEHPARDSPILFHNAISNDQNDFNTTSGKFTCRISGTYYFVYHASSDEHLCTILRKDGVKMVSFCNHKLNYFQVSSGGAVMQLEKGEQVWLEATEYNGMTGIKDKDSVFIGFLLFPD</sequence>
<dbReference type="InterPro" id="IPR008160">
    <property type="entry name" value="Collagen"/>
</dbReference>
<dbReference type="GO" id="GO:0005581">
    <property type="term" value="C:collagen trimer"/>
    <property type="evidence" value="ECO:0007669"/>
    <property type="project" value="UniProtKB-KW"/>
</dbReference>
<dbReference type="Proteomes" id="UP000008672">
    <property type="component" value="Unassembled WGS sequence"/>
</dbReference>
<dbReference type="Ensembl" id="ENSLACT00000008842.2">
    <property type="protein sequence ID" value="ENSLACP00000008773.2"/>
    <property type="gene ID" value="ENSLACG00000007752.2"/>
</dbReference>
<dbReference type="Gene3D" id="2.60.120.40">
    <property type="match status" value="1"/>
</dbReference>
<dbReference type="EMBL" id="AFYH01153213">
    <property type="status" value="NOT_ANNOTATED_CDS"/>
    <property type="molecule type" value="Genomic_DNA"/>
</dbReference>
<keyword evidence="2" id="KW-0964">Secreted</keyword>
<dbReference type="EMBL" id="AFYH01153212">
    <property type="status" value="NOT_ANNOTATED_CDS"/>
    <property type="molecule type" value="Genomic_DNA"/>
</dbReference>
<comment type="subcellular location">
    <subcellularLocation>
        <location evidence="1">Secreted</location>
    </subcellularLocation>
</comment>
<dbReference type="PROSITE" id="PS50871">
    <property type="entry name" value="C1Q"/>
    <property type="match status" value="1"/>
</dbReference>
<dbReference type="GO" id="GO:0005576">
    <property type="term" value="C:extracellular region"/>
    <property type="evidence" value="ECO:0007669"/>
    <property type="project" value="UniProtKB-SubCell"/>
</dbReference>
<dbReference type="OMA" id="RGTNEYP"/>
<feature type="compositionally biased region" description="Basic and acidic residues" evidence="5">
    <location>
        <begin position="44"/>
        <end position="57"/>
    </location>
</feature>
<feature type="region of interest" description="Disordered" evidence="5">
    <location>
        <begin position="25"/>
        <end position="111"/>
    </location>
</feature>
<dbReference type="InterPro" id="IPR050392">
    <property type="entry name" value="Collagen/C1q_domain"/>
</dbReference>
<dbReference type="Bgee" id="ENSLACG00000007752">
    <property type="expression patterns" value="Expressed in pelvic fin and 6 other cell types or tissues"/>
</dbReference>
<dbReference type="InterPro" id="IPR008983">
    <property type="entry name" value="Tumour_necrosis_fac-like_dom"/>
</dbReference>
<accession>H3AGK2</accession>
<evidence type="ECO:0000256" key="6">
    <source>
        <dbReference type="SAM" id="SignalP"/>
    </source>
</evidence>
<reference evidence="9" key="1">
    <citation type="submission" date="2011-08" db="EMBL/GenBank/DDBJ databases">
        <title>The draft genome of Latimeria chalumnae.</title>
        <authorList>
            <person name="Di Palma F."/>
            <person name="Alfoldi J."/>
            <person name="Johnson J."/>
            <person name="Berlin A."/>
            <person name="Gnerre S."/>
            <person name="Jaffe D."/>
            <person name="MacCallum I."/>
            <person name="Young S."/>
            <person name="Walker B.J."/>
            <person name="Lander E."/>
            <person name="Lindblad-Toh K."/>
        </authorList>
    </citation>
    <scope>NUCLEOTIDE SEQUENCE [LARGE SCALE GENOMIC DNA]</scope>
    <source>
        <strain evidence="9">Wild caught</strain>
    </source>
</reference>
<dbReference type="GeneTree" id="ENSGT00940000161091"/>
<dbReference type="EMBL" id="AFYH01153214">
    <property type="status" value="NOT_ANNOTATED_CDS"/>
    <property type="molecule type" value="Genomic_DNA"/>
</dbReference>
<organism evidence="8 9">
    <name type="scientific">Latimeria chalumnae</name>
    <name type="common">Coelacanth</name>
    <dbReference type="NCBI Taxonomy" id="7897"/>
    <lineage>
        <taxon>Eukaryota</taxon>
        <taxon>Metazoa</taxon>
        <taxon>Chordata</taxon>
        <taxon>Craniata</taxon>
        <taxon>Vertebrata</taxon>
        <taxon>Euteleostomi</taxon>
        <taxon>Coelacanthiformes</taxon>
        <taxon>Coelacanthidae</taxon>
        <taxon>Latimeria</taxon>
    </lineage>
</organism>
<protein>
    <submittedName>
        <fullName evidence="8">Complement C1q B chain</fullName>
    </submittedName>
</protein>
<evidence type="ECO:0000256" key="3">
    <source>
        <dbReference type="ARBA" id="ARBA00022729"/>
    </source>
</evidence>
<keyword evidence="9" id="KW-1185">Reference proteome</keyword>
<dbReference type="KEGG" id="lcm:106705088"/>